<dbReference type="OrthoDB" id="6589456at2759"/>
<dbReference type="Proteomes" id="UP000031668">
    <property type="component" value="Unassembled WGS sequence"/>
</dbReference>
<dbReference type="SUPFAM" id="SSF54236">
    <property type="entry name" value="Ubiquitin-like"/>
    <property type="match status" value="1"/>
</dbReference>
<dbReference type="InterPro" id="IPR018979">
    <property type="entry name" value="FERM_N"/>
</dbReference>
<dbReference type="InterPro" id="IPR019747">
    <property type="entry name" value="FERM_CS"/>
</dbReference>
<dbReference type="PROSITE" id="PS00660">
    <property type="entry name" value="FERM_1"/>
    <property type="match status" value="1"/>
</dbReference>
<dbReference type="InterPro" id="IPR018980">
    <property type="entry name" value="FERM_PH-like_C"/>
</dbReference>
<gene>
    <name evidence="2" type="ORF">RF11_11729</name>
</gene>
<dbReference type="GO" id="GO:0031032">
    <property type="term" value="P:actomyosin structure organization"/>
    <property type="evidence" value="ECO:0007669"/>
    <property type="project" value="TreeGrafter"/>
</dbReference>
<dbReference type="Gene3D" id="2.30.29.30">
    <property type="entry name" value="Pleckstrin-homology domain (PH domain)/Phosphotyrosine-binding domain (PTB)"/>
    <property type="match status" value="1"/>
</dbReference>
<dbReference type="PRINTS" id="PR00661">
    <property type="entry name" value="ERMFAMILY"/>
</dbReference>
<dbReference type="InterPro" id="IPR000798">
    <property type="entry name" value="Ez/rad/moesin-like"/>
</dbReference>
<proteinExistence type="predicted"/>
<dbReference type="SUPFAM" id="SSF50729">
    <property type="entry name" value="PH domain-like"/>
    <property type="match status" value="1"/>
</dbReference>
<accession>A0A0C2NCD0</accession>
<name>A0A0C2NCD0_THEKT</name>
<evidence type="ECO:0000313" key="2">
    <source>
        <dbReference type="EMBL" id="KII71617.1"/>
    </source>
</evidence>
<dbReference type="EMBL" id="JWZT01001702">
    <property type="protein sequence ID" value="KII71617.1"/>
    <property type="molecule type" value="Genomic_DNA"/>
</dbReference>
<dbReference type="PANTHER" id="PTHR23280:SF21">
    <property type="entry name" value="PROTEIN 4.1 HOMOLOG"/>
    <property type="match status" value="1"/>
</dbReference>
<dbReference type="GO" id="GO:0008092">
    <property type="term" value="F:cytoskeletal protein binding"/>
    <property type="evidence" value="ECO:0007669"/>
    <property type="project" value="InterPro"/>
</dbReference>
<dbReference type="PROSITE" id="PS50057">
    <property type="entry name" value="FERM_3"/>
    <property type="match status" value="1"/>
</dbReference>
<dbReference type="SMART" id="SM01196">
    <property type="entry name" value="FERM_C"/>
    <property type="match status" value="1"/>
</dbReference>
<dbReference type="Pfam" id="PF09380">
    <property type="entry name" value="FERM_C"/>
    <property type="match status" value="1"/>
</dbReference>
<dbReference type="InterPro" id="IPR029071">
    <property type="entry name" value="Ubiquitin-like_domsf"/>
</dbReference>
<dbReference type="InterPro" id="IPR000299">
    <property type="entry name" value="FERM_domain"/>
</dbReference>
<dbReference type="SUPFAM" id="SSF47031">
    <property type="entry name" value="Second domain of FERM"/>
    <property type="match status" value="1"/>
</dbReference>
<keyword evidence="3" id="KW-1185">Reference proteome</keyword>
<dbReference type="InterPro" id="IPR019748">
    <property type="entry name" value="FERM_central"/>
</dbReference>
<dbReference type="Gene3D" id="1.20.80.10">
    <property type="match status" value="1"/>
</dbReference>
<dbReference type="AlphaFoldDB" id="A0A0C2NCD0"/>
<evidence type="ECO:0000259" key="1">
    <source>
        <dbReference type="PROSITE" id="PS50057"/>
    </source>
</evidence>
<dbReference type="Pfam" id="PF00373">
    <property type="entry name" value="FERM_M"/>
    <property type="match status" value="1"/>
</dbReference>
<dbReference type="PRINTS" id="PR00935">
    <property type="entry name" value="BAND41"/>
</dbReference>
<sequence length="436" mass="50709">MPENSKLQRCVVKLLDGDEFTEIFNVENTYGVILFDRVCSFLKVTEKDYFSLKYVHPKDKLSTWLNLRKTLKKQLKEGPYTFYFVVKFFPPDPCTLQEDLTRYLFVLAIRDLIFTGMLSCSTHYQLILSSQIVQAEFGDWTQKLSNEQYLKGLKFIPNQEDFEQRLVEYHKNNSGMTPEEAEVQFLKVAKDLDFYGMELHDIKDSSGTDHIMGVSFRGLVLFEESKEVFKIFWPELISVSFFKKNLSMKMLLPNGSNKTVTYKSTTRGSTKRLYRSIVEFHTFFRRPLPLPPVSGLSFSSKFRYNGRRTYLQIQDSLPKSMGISSDVDYSIQNRVRSDTLKISETNNTEVEVMERESFENRSQGECPAQSSDDEKIIQIDDSKITEYETHIFEAKFDSDGRLIRDSISYMVQRSDLAVKHQIPVNTSHDSTSTYLI</sequence>
<dbReference type="GO" id="GO:0005856">
    <property type="term" value="C:cytoskeleton"/>
    <property type="evidence" value="ECO:0007669"/>
    <property type="project" value="TreeGrafter"/>
</dbReference>
<organism evidence="2 3">
    <name type="scientific">Thelohanellus kitauei</name>
    <name type="common">Myxosporean</name>
    <dbReference type="NCBI Taxonomy" id="669202"/>
    <lineage>
        <taxon>Eukaryota</taxon>
        <taxon>Metazoa</taxon>
        <taxon>Cnidaria</taxon>
        <taxon>Myxozoa</taxon>
        <taxon>Myxosporea</taxon>
        <taxon>Bivalvulida</taxon>
        <taxon>Platysporina</taxon>
        <taxon>Myxobolidae</taxon>
        <taxon>Thelohanellus</taxon>
    </lineage>
</organism>
<dbReference type="CDD" id="cd14473">
    <property type="entry name" value="FERM_B-lobe"/>
    <property type="match status" value="1"/>
</dbReference>
<dbReference type="InterPro" id="IPR014352">
    <property type="entry name" value="FERM/acyl-CoA-bd_prot_sf"/>
</dbReference>
<protein>
    <submittedName>
        <fullName evidence="2">Band 4.1-like protein 1</fullName>
    </submittedName>
</protein>
<feature type="domain" description="FERM" evidence="1">
    <location>
        <begin position="8"/>
        <end position="288"/>
    </location>
</feature>
<dbReference type="InterPro" id="IPR011993">
    <property type="entry name" value="PH-like_dom_sf"/>
</dbReference>
<dbReference type="Pfam" id="PF09379">
    <property type="entry name" value="FERM_N"/>
    <property type="match status" value="1"/>
</dbReference>
<dbReference type="PROSITE" id="PS00661">
    <property type="entry name" value="FERM_2"/>
    <property type="match status" value="1"/>
</dbReference>
<dbReference type="InterPro" id="IPR019749">
    <property type="entry name" value="Band_41_domain"/>
</dbReference>
<comment type="caution">
    <text evidence="2">The sequence shown here is derived from an EMBL/GenBank/DDBJ whole genome shotgun (WGS) entry which is preliminary data.</text>
</comment>
<dbReference type="InterPro" id="IPR035963">
    <property type="entry name" value="FERM_2"/>
</dbReference>
<dbReference type="SMART" id="SM00295">
    <property type="entry name" value="B41"/>
    <property type="match status" value="1"/>
</dbReference>
<evidence type="ECO:0000313" key="3">
    <source>
        <dbReference type="Proteomes" id="UP000031668"/>
    </source>
</evidence>
<dbReference type="Gene3D" id="3.10.20.90">
    <property type="entry name" value="Phosphatidylinositol 3-kinase Catalytic Subunit, Chain A, domain 1"/>
    <property type="match status" value="1"/>
</dbReference>
<dbReference type="OMA" id="YETHIFE"/>
<dbReference type="CDD" id="cd01765">
    <property type="entry name" value="FERM_F0_F1"/>
    <property type="match status" value="1"/>
</dbReference>
<reference evidence="2 3" key="1">
    <citation type="journal article" date="2014" name="Genome Biol. Evol.">
        <title>The genome of the myxosporean Thelohanellus kitauei shows adaptations to nutrient acquisition within its fish host.</title>
        <authorList>
            <person name="Yang Y."/>
            <person name="Xiong J."/>
            <person name="Zhou Z."/>
            <person name="Huo F."/>
            <person name="Miao W."/>
            <person name="Ran C."/>
            <person name="Liu Y."/>
            <person name="Zhang J."/>
            <person name="Feng J."/>
            <person name="Wang M."/>
            <person name="Wang M."/>
            <person name="Wang L."/>
            <person name="Yao B."/>
        </authorList>
    </citation>
    <scope>NUCLEOTIDE SEQUENCE [LARGE SCALE GENOMIC DNA]</scope>
    <source>
        <strain evidence="2">Wuqing</strain>
    </source>
</reference>
<dbReference type="PANTHER" id="PTHR23280">
    <property type="entry name" value="4.1 G PROTEIN"/>
    <property type="match status" value="1"/>
</dbReference>